<feature type="signal peptide" evidence="2">
    <location>
        <begin position="1"/>
        <end position="23"/>
    </location>
</feature>
<dbReference type="OMA" id="WFAYVEG"/>
<feature type="transmembrane region" description="Helical" evidence="1">
    <location>
        <begin position="143"/>
        <end position="162"/>
    </location>
</feature>
<dbReference type="PaxDb" id="35128-Thaps4487"/>
<dbReference type="eggNOG" id="ENOG502S1X8">
    <property type="taxonomic scope" value="Eukaryota"/>
</dbReference>
<evidence type="ECO:0000256" key="2">
    <source>
        <dbReference type="SAM" id="SignalP"/>
    </source>
</evidence>
<keyword evidence="4" id="KW-1185">Reference proteome</keyword>
<evidence type="ECO:0000256" key="1">
    <source>
        <dbReference type="SAM" id="Phobius"/>
    </source>
</evidence>
<organism evidence="3 4">
    <name type="scientific">Thalassiosira pseudonana</name>
    <name type="common">Marine diatom</name>
    <name type="synonym">Cyclotella nana</name>
    <dbReference type="NCBI Taxonomy" id="35128"/>
    <lineage>
        <taxon>Eukaryota</taxon>
        <taxon>Sar</taxon>
        <taxon>Stramenopiles</taxon>
        <taxon>Ochrophyta</taxon>
        <taxon>Bacillariophyta</taxon>
        <taxon>Coscinodiscophyceae</taxon>
        <taxon>Thalassiosirophycidae</taxon>
        <taxon>Thalassiosirales</taxon>
        <taxon>Thalassiosiraceae</taxon>
        <taxon>Thalassiosira</taxon>
    </lineage>
</organism>
<reference evidence="3 4" key="2">
    <citation type="journal article" date="2008" name="Nature">
        <title>The Phaeodactylum genome reveals the evolutionary history of diatom genomes.</title>
        <authorList>
            <person name="Bowler C."/>
            <person name="Allen A.E."/>
            <person name="Badger J.H."/>
            <person name="Grimwood J."/>
            <person name="Jabbari K."/>
            <person name="Kuo A."/>
            <person name="Maheswari U."/>
            <person name="Martens C."/>
            <person name="Maumus F."/>
            <person name="Otillar R.P."/>
            <person name="Rayko E."/>
            <person name="Salamov A."/>
            <person name="Vandepoele K."/>
            <person name="Beszteri B."/>
            <person name="Gruber A."/>
            <person name="Heijde M."/>
            <person name="Katinka M."/>
            <person name="Mock T."/>
            <person name="Valentin K."/>
            <person name="Verret F."/>
            <person name="Berges J.A."/>
            <person name="Brownlee C."/>
            <person name="Cadoret J.P."/>
            <person name="Chiovitti A."/>
            <person name="Choi C.J."/>
            <person name="Coesel S."/>
            <person name="De Martino A."/>
            <person name="Detter J.C."/>
            <person name="Durkin C."/>
            <person name="Falciatore A."/>
            <person name="Fournet J."/>
            <person name="Haruta M."/>
            <person name="Huysman M.J."/>
            <person name="Jenkins B.D."/>
            <person name="Jiroutova K."/>
            <person name="Jorgensen R.E."/>
            <person name="Joubert Y."/>
            <person name="Kaplan A."/>
            <person name="Kroger N."/>
            <person name="Kroth P.G."/>
            <person name="La Roche J."/>
            <person name="Lindquist E."/>
            <person name="Lommer M."/>
            <person name="Martin-Jezequel V."/>
            <person name="Lopez P.J."/>
            <person name="Lucas S."/>
            <person name="Mangogna M."/>
            <person name="McGinnis K."/>
            <person name="Medlin L.K."/>
            <person name="Montsant A."/>
            <person name="Oudot-Le Secq M.P."/>
            <person name="Napoli C."/>
            <person name="Obornik M."/>
            <person name="Parker M.S."/>
            <person name="Petit J.L."/>
            <person name="Porcel B.M."/>
            <person name="Poulsen N."/>
            <person name="Robison M."/>
            <person name="Rychlewski L."/>
            <person name="Rynearson T.A."/>
            <person name="Schmutz J."/>
            <person name="Shapiro H."/>
            <person name="Siaut M."/>
            <person name="Stanley M."/>
            <person name="Sussman M.R."/>
            <person name="Taylor A.R."/>
            <person name="Vardi A."/>
            <person name="von Dassow P."/>
            <person name="Vyverman W."/>
            <person name="Willis A."/>
            <person name="Wyrwicz L.S."/>
            <person name="Rokhsar D.S."/>
            <person name="Weissenbach J."/>
            <person name="Armbrust E.V."/>
            <person name="Green B.R."/>
            <person name="Van de Peer Y."/>
            <person name="Grigoriev I.V."/>
        </authorList>
    </citation>
    <scope>NUCLEOTIDE SEQUENCE [LARGE SCALE GENOMIC DNA]</scope>
    <source>
        <strain evidence="3 4">CCMP1335</strain>
    </source>
</reference>
<sequence length="273" mass="28853">MHSSPTTSFALIGLALLNNLASGFSCTTSIPFPTSASDAIIRNAPKSSSSKNASFCKGIHSPLMMRGGGGAAASQRTPTSLANGGGGEAIGQDLNLTTSKVLASLWGTSGVAYILLKAIKRVVPIALEPFKGEGVVPLTQFQLAAYIITCLWFAYVEGYKGFQRKFSPLVVSRSFTLQSTSPFHHLLFAPFYSMGLFHATKKRMIVSWSVSIGVAAIVAAVKRLPYPWRNIVDAGVVIGLSWGTISIIGGYVISLVTGIAPIDVDPSLPESKE</sequence>
<gene>
    <name evidence="3" type="ORF">THAPSDRAFT_4487</name>
</gene>
<accession>B8BZE9</accession>
<dbReference type="InParanoid" id="B8BZE9"/>
<feature type="transmembrane region" description="Helical" evidence="1">
    <location>
        <begin position="205"/>
        <end position="224"/>
    </location>
</feature>
<dbReference type="AlphaFoldDB" id="B8BZE9"/>
<keyword evidence="2" id="KW-0732">Signal</keyword>
<evidence type="ECO:0000313" key="3">
    <source>
        <dbReference type="EMBL" id="EED92868.1"/>
    </source>
</evidence>
<name>B8BZE9_THAPS</name>
<protein>
    <submittedName>
        <fullName evidence="3">Uncharacterized protein</fullName>
    </submittedName>
</protein>
<reference evidence="3 4" key="1">
    <citation type="journal article" date="2004" name="Science">
        <title>The genome of the diatom Thalassiosira pseudonana: ecology, evolution, and metabolism.</title>
        <authorList>
            <person name="Armbrust E.V."/>
            <person name="Berges J.A."/>
            <person name="Bowler C."/>
            <person name="Green B.R."/>
            <person name="Martinez D."/>
            <person name="Putnam N.H."/>
            <person name="Zhou S."/>
            <person name="Allen A.E."/>
            <person name="Apt K.E."/>
            <person name="Bechner M."/>
            <person name="Brzezinski M.A."/>
            <person name="Chaal B.K."/>
            <person name="Chiovitti A."/>
            <person name="Davis A.K."/>
            <person name="Demarest M.S."/>
            <person name="Detter J.C."/>
            <person name="Glavina T."/>
            <person name="Goodstein D."/>
            <person name="Hadi M.Z."/>
            <person name="Hellsten U."/>
            <person name="Hildebrand M."/>
            <person name="Jenkins B.D."/>
            <person name="Jurka J."/>
            <person name="Kapitonov V.V."/>
            <person name="Kroger N."/>
            <person name="Lau W.W."/>
            <person name="Lane T.W."/>
            <person name="Larimer F.W."/>
            <person name="Lippmeier J.C."/>
            <person name="Lucas S."/>
            <person name="Medina M."/>
            <person name="Montsant A."/>
            <person name="Obornik M."/>
            <person name="Parker M.S."/>
            <person name="Palenik B."/>
            <person name="Pazour G.J."/>
            <person name="Richardson P.M."/>
            <person name="Rynearson T.A."/>
            <person name="Saito M.A."/>
            <person name="Schwartz D.C."/>
            <person name="Thamatrakoln K."/>
            <person name="Valentin K."/>
            <person name="Vardi A."/>
            <person name="Wilkerson F.P."/>
            <person name="Rokhsar D.S."/>
        </authorList>
    </citation>
    <scope>NUCLEOTIDE SEQUENCE [LARGE SCALE GENOMIC DNA]</scope>
    <source>
        <strain evidence="3 4">CCMP1335</strain>
    </source>
</reference>
<dbReference type="RefSeq" id="XP_002289331.1">
    <property type="nucleotide sequence ID" value="XM_002289295.1"/>
</dbReference>
<feature type="transmembrane region" description="Helical" evidence="1">
    <location>
        <begin position="236"/>
        <end position="262"/>
    </location>
</feature>
<dbReference type="GeneID" id="7445699"/>
<dbReference type="EMBL" id="CM000641">
    <property type="protein sequence ID" value="EED92868.1"/>
    <property type="molecule type" value="Genomic_DNA"/>
</dbReference>
<evidence type="ECO:0000313" key="4">
    <source>
        <dbReference type="Proteomes" id="UP000001449"/>
    </source>
</evidence>
<feature type="chain" id="PRO_5002869506" evidence="2">
    <location>
        <begin position="24"/>
        <end position="273"/>
    </location>
</feature>
<dbReference type="HOGENOM" id="CLU_1017281_0_0_1"/>
<dbReference type="Proteomes" id="UP000001449">
    <property type="component" value="Chromosome 4"/>
</dbReference>
<dbReference type="KEGG" id="tps:THAPSDRAFT_4487"/>
<proteinExistence type="predicted"/>
<keyword evidence="1" id="KW-1133">Transmembrane helix</keyword>
<keyword evidence="1" id="KW-0472">Membrane</keyword>
<keyword evidence="1" id="KW-0812">Transmembrane</keyword>